<evidence type="ECO:0000256" key="2">
    <source>
        <dbReference type="ARBA" id="ARBA00005891"/>
    </source>
</evidence>
<feature type="compositionally biased region" description="Low complexity" evidence="8">
    <location>
        <begin position="37"/>
        <end position="52"/>
    </location>
</feature>
<proteinExistence type="inferred from homology"/>
<keyword evidence="4 7" id="KW-0808">Transferase</keyword>
<dbReference type="Pfam" id="PF02636">
    <property type="entry name" value="Methyltransf_28"/>
    <property type="match status" value="1"/>
</dbReference>
<evidence type="ECO:0000256" key="1">
    <source>
        <dbReference type="ARBA" id="ARBA00004173"/>
    </source>
</evidence>
<accession>A0A8T0ILQ1</accession>
<dbReference type="InterPro" id="IPR003788">
    <property type="entry name" value="NDUFAF7"/>
</dbReference>
<organism evidence="9 10">
    <name type="scientific">Ceratodon purpureus</name>
    <name type="common">Fire moss</name>
    <name type="synonym">Dicranum purpureum</name>
    <dbReference type="NCBI Taxonomy" id="3225"/>
    <lineage>
        <taxon>Eukaryota</taxon>
        <taxon>Viridiplantae</taxon>
        <taxon>Streptophyta</taxon>
        <taxon>Embryophyta</taxon>
        <taxon>Bryophyta</taxon>
        <taxon>Bryophytina</taxon>
        <taxon>Bryopsida</taxon>
        <taxon>Dicranidae</taxon>
        <taxon>Pseudoditrichales</taxon>
        <taxon>Ditrichaceae</taxon>
        <taxon>Ceratodon</taxon>
    </lineage>
</organism>
<dbReference type="InterPro" id="IPR038375">
    <property type="entry name" value="NDUFAF7_sf"/>
</dbReference>
<dbReference type="SUPFAM" id="SSF53335">
    <property type="entry name" value="S-adenosyl-L-methionine-dependent methyltransferases"/>
    <property type="match status" value="1"/>
</dbReference>
<dbReference type="Gene3D" id="3.40.50.12710">
    <property type="match status" value="1"/>
</dbReference>
<keyword evidence="10" id="KW-1185">Reference proteome</keyword>
<feature type="region of interest" description="Disordered" evidence="8">
    <location>
        <begin position="37"/>
        <end position="64"/>
    </location>
</feature>
<keyword evidence="5 7" id="KW-0496">Mitochondrion</keyword>
<dbReference type="Proteomes" id="UP000822688">
    <property type="component" value="Chromosome 3"/>
</dbReference>
<dbReference type="GO" id="GO:0032981">
    <property type="term" value="P:mitochondrial respiratory chain complex I assembly"/>
    <property type="evidence" value="ECO:0007669"/>
    <property type="project" value="TreeGrafter"/>
</dbReference>
<dbReference type="PANTHER" id="PTHR12049">
    <property type="entry name" value="PROTEIN ARGININE METHYLTRANSFERASE NDUFAF7, MITOCHONDRIAL"/>
    <property type="match status" value="1"/>
</dbReference>
<evidence type="ECO:0000256" key="4">
    <source>
        <dbReference type="ARBA" id="ARBA00022679"/>
    </source>
</evidence>
<comment type="similarity">
    <text evidence="2 7">Belongs to the NDUFAF7 family.</text>
</comment>
<name>A0A8T0ILQ1_CERPU</name>
<evidence type="ECO:0000256" key="6">
    <source>
        <dbReference type="ARBA" id="ARBA00048612"/>
    </source>
</evidence>
<dbReference type="AlphaFoldDB" id="A0A8T0ILQ1"/>
<dbReference type="GO" id="GO:0005739">
    <property type="term" value="C:mitochondrion"/>
    <property type="evidence" value="ECO:0007669"/>
    <property type="project" value="UniProtKB-SubCell"/>
</dbReference>
<sequence length="482" mass="52128">MAGPHLLLRSAHALQRSCRFLSSSALVFSTRPPGAHPLPGADAAADADQPAPVDRSGLSNAPGAAKETAMAKHIKALIRSRGGPITVAEYMEEVLTNPSAAFHLNRDVFGTHGDFVTLPEISQMFGEMVGVWTMCLWHQMGQPEAVNLIELGPCRGMLMADLLRGTAKFKDFSQKVSVHMVECSPALRKIQRETLICVPKVGEEGKLAEDSRSPVPTNEQISQISGAPIFWHLDIEQVPRGVATIIIAHEFFNALPVHQFQKTPRGWCEKLVDVAEDSSQGLKFVLSPGPTAASEEFLTRRMRWASLDEKAEVEHVEVCPRAMKVTAEIAKRVGEDGGGALIVDYGELEKVVSDSLQAIKKHQFVNVLDSPGDADLSAYVDFSALKHVVEESAAGASAYGPITQSELLGALGINFRLEALVRNATDKEAEALNHGYWRLVGVGPSPWLDSFDDPNSLPPGMGAEYKALTIVNDNCGVPIGFQ</sequence>
<keyword evidence="3 7" id="KW-0489">Methyltransferase</keyword>
<gene>
    <name evidence="9" type="ORF">KC19_3G142300</name>
</gene>
<dbReference type="InterPro" id="IPR029063">
    <property type="entry name" value="SAM-dependent_MTases_sf"/>
</dbReference>
<evidence type="ECO:0000256" key="5">
    <source>
        <dbReference type="ARBA" id="ARBA00023128"/>
    </source>
</evidence>
<reference evidence="9" key="1">
    <citation type="submission" date="2020-06" db="EMBL/GenBank/DDBJ databases">
        <title>WGS assembly of Ceratodon purpureus strain R40.</title>
        <authorList>
            <person name="Carey S.B."/>
            <person name="Jenkins J."/>
            <person name="Shu S."/>
            <person name="Lovell J.T."/>
            <person name="Sreedasyam A."/>
            <person name="Maumus F."/>
            <person name="Tiley G.P."/>
            <person name="Fernandez-Pozo N."/>
            <person name="Barry K."/>
            <person name="Chen C."/>
            <person name="Wang M."/>
            <person name="Lipzen A."/>
            <person name="Daum C."/>
            <person name="Saski C.A."/>
            <person name="Payton A.C."/>
            <person name="Mcbreen J.C."/>
            <person name="Conrad R.E."/>
            <person name="Kollar L.M."/>
            <person name="Olsson S."/>
            <person name="Huttunen S."/>
            <person name="Landis J.B."/>
            <person name="Wickett N.J."/>
            <person name="Johnson M.G."/>
            <person name="Rensing S.A."/>
            <person name="Grimwood J."/>
            <person name="Schmutz J."/>
            <person name="Mcdaniel S.F."/>
        </authorList>
    </citation>
    <scope>NUCLEOTIDE SEQUENCE</scope>
    <source>
        <strain evidence="9">R40</strain>
    </source>
</reference>
<evidence type="ECO:0000256" key="7">
    <source>
        <dbReference type="RuleBase" id="RU364114"/>
    </source>
</evidence>
<comment type="function">
    <text evidence="7">Arginine methyltransferase involved in the assembly or stability of mitochondrial NADH:ubiquinone oxidoreductase complex (complex I).</text>
</comment>
<dbReference type="EMBL" id="CM026423">
    <property type="protein sequence ID" value="KAG0583508.1"/>
    <property type="molecule type" value="Genomic_DNA"/>
</dbReference>
<comment type="subcellular location">
    <subcellularLocation>
        <location evidence="1 7">Mitochondrion</location>
    </subcellularLocation>
</comment>
<comment type="catalytic activity">
    <reaction evidence="6 7">
        <text>L-arginyl-[protein] + 2 S-adenosyl-L-methionine = N(omega),N(omega)'-dimethyl-L-arginyl-[protein] + 2 S-adenosyl-L-homocysteine + 2 H(+)</text>
        <dbReference type="Rhea" id="RHEA:48108"/>
        <dbReference type="Rhea" id="RHEA-COMP:10532"/>
        <dbReference type="Rhea" id="RHEA-COMP:11992"/>
        <dbReference type="ChEBI" id="CHEBI:15378"/>
        <dbReference type="ChEBI" id="CHEBI:29965"/>
        <dbReference type="ChEBI" id="CHEBI:57856"/>
        <dbReference type="ChEBI" id="CHEBI:59789"/>
        <dbReference type="ChEBI" id="CHEBI:88221"/>
        <dbReference type="EC" id="2.1.1.320"/>
    </reaction>
</comment>
<dbReference type="GO" id="GO:0035243">
    <property type="term" value="F:protein-arginine omega-N symmetric methyltransferase activity"/>
    <property type="evidence" value="ECO:0007669"/>
    <property type="project" value="UniProtKB-EC"/>
</dbReference>
<evidence type="ECO:0000256" key="8">
    <source>
        <dbReference type="SAM" id="MobiDB-lite"/>
    </source>
</evidence>
<evidence type="ECO:0000313" key="10">
    <source>
        <dbReference type="Proteomes" id="UP000822688"/>
    </source>
</evidence>
<dbReference type="EC" id="2.1.1.320" evidence="7"/>
<comment type="caution">
    <text evidence="9">The sequence shown here is derived from an EMBL/GenBank/DDBJ whole genome shotgun (WGS) entry which is preliminary data.</text>
</comment>
<protein>
    <recommendedName>
        <fullName evidence="7">Protein arginine methyltransferase NDUFAF7</fullName>
        <ecNumber evidence="7">2.1.1.320</ecNumber>
    </recommendedName>
</protein>
<dbReference type="GO" id="GO:0032259">
    <property type="term" value="P:methylation"/>
    <property type="evidence" value="ECO:0007669"/>
    <property type="project" value="UniProtKB-KW"/>
</dbReference>
<evidence type="ECO:0000256" key="3">
    <source>
        <dbReference type="ARBA" id="ARBA00022603"/>
    </source>
</evidence>
<evidence type="ECO:0000313" key="9">
    <source>
        <dbReference type="EMBL" id="KAG0583508.1"/>
    </source>
</evidence>
<dbReference type="PANTHER" id="PTHR12049:SF7">
    <property type="entry name" value="PROTEIN ARGININE METHYLTRANSFERASE NDUFAF7, MITOCHONDRIAL"/>
    <property type="match status" value="1"/>
</dbReference>